<dbReference type="PROSITE" id="PS00061">
    <property type="entry name" value="ADH_SHORT"/>
    <property type="match status" value="1"/>
</dbReference>
<evidence type="ECO:0000256" key="8">
    <source>
        <dbReference type="ARBA" id="ARBA00042028"/>
    </source>
</evidence>
<comment type="catalytic activity">
    <reaction evidence="9">
        <text>11beta-hydroxyandrost-4-ene-3,17-dione + NAD(+) = androst-4-ene-3,11,17-trione + NADH + H(+)</text>
        <dbReference type="Rhea" id="RHEA:69408"/>
        <dbReference type="ChEBI" id="CHEBI:2495"/>
        <dbReference type="ChEBI" id="CHEBI:15378"/>
        <dbReference type="ChEBI" id="CHEBI:27967"/>
        <dbReference type="ChEBI" id="CHEBI:57540"/>
        <dbReference type="ChEBI" id="CHEBI:57945"/>
    </reaction>
    <physiologicalReaction direction="left-to-right" evidence="9">
        <dbReference type="Rhea" id="RHEA:69409"/>
    </physiologicalReaction>
</comment>
<keyword evidence="16" id="KW-1185">Reference proteome</keyword>
<comment type="pathway">
    <text evidence="1">Steroid metabolism.</text>
</comment>
<dbReference type="PANTHER" id="PTHR43313">
    <property type="entry name" value="SHORT-CHAIN DEHYDROGENASE/REDUCTASE FAMILY 9C"/>
    <property type="match status" value="1"/>
</dbReference>
<dbReference type="InterPro" id="IPR036291">
    <property type="entry name" value="NAD(P)-bd_dom_sf"/>
</dbReference>
<comment type="catalytic activity">
    <reaction evidence="12">
        <text>corticosterone + NAD(+) = 11-dehydrocorticosterone + NADH + H(+)</text>
        <dbReference type="Rhea" id="RHEA:42204"/>
        <dbReference type="ChEBI" id="CHEBI:15378"/>
        <dbReference type="ChEBI" id="CHEBI:16827"/>
        <dbReference type="ChEBI" id="CHEBI:57540"/>
        <dbReference type="ChEBI" id="CHEBI:57945"/>
        <dbReference type="ChEBI" id="CHEBI:78600"/>
    </reaction>
    <physiologicalReaction direction="left-to-right" evidence="12">
        <dbReference type="Rhea" id="RHEA:42205"/>
    </physiologicalReaction>
</comment>
<proteinExistence type="inferred from homology"/>
<dbReference type="Proteomes" id="UP000472264">
    <property type="component" value="Chromosome 3"/>
</dbReference>
<dbReference type="InterPro" id="IPR020904">
    <property type="entry name" value="Sc_DH/Rdtase_CS"/>
</dbReference>
<dbReference type="OMA" id="GMGLMYF"/>
<dbReference type="SUPFAM" id="SSF51735">
    <property type="entry name" value="NAD(P)-binding Rossmann-fold domains"/>
    <property type="match status" value="1"/>
</dbReference>
<dbReference type="PRINTS" id="PR00081">
    <property type="entry name" value="GDHRDH"/>
</dbReference>
<keyword evidence="14" id="KW-1133">Transmembrane helix</keyword>
<comment type="catalytic activity">
    <reaction evidence="10">
        <text>an 11beta-hydroxysteroid + NAD(+) = an 11-oxosteroid + NADH + H(+)</text>
        <dbReference type="Rhea" id="RHEA:53116"/>
        <dbReference type="ChEBI" id="CHEBI:15378"/>
        <dbReference type="ChEBI" id="CHEBI:35346"/>
        <dbReference type="ChEBI" id="CHEBI:47787"/>
        <dbReference type="ChEBI" id="CHEBI:57540"/>
        <dbReference type="ChEBI" id="CHEBI:57945"/>
    </reaction>
    <physiologicalReaction direction="left-to-right" evidence="10">
        <dbReference type="Rhea" id="RHEA:53117"/>
    </physiologicalReaction>
</comment>
<organism evidence="15 16">
    <name type="scientific">Echeneis naucrates</name>
    <name type="common">Live sharksucker</name>
    <dbReference type="NCBI Taxonomy" id="173247"/>
    <lineage>
        <taxon>Eukaryota</taxon>
        <taxon>Metazoa</taxon>
        <taxon>Chordata</taxon>
        <taxon>Craniata</taxon>
        <taxon>Vertebrata</taxon>
        <taxon>Euteleostomi</taxon>
        <taxon>Actinopterygii</taxon>
        <taxon>Neopterygii</taxon>
        <taxon>Teleostei</taxon>
        <taxon>Neoteleostei</taxon>
        <taxon>Acanthomorphata</taxon>
        <taxon>Carangaria</taxon>
        <taxon>Carangiformes</taxon>
        <taxon>Echeneidae</taxon>
        <taxon>Echeneis</taxon>
    </lineage>
</organism>
<evidence type="ECO:0000256" key="5">
    <source>
        <dbReference type="ARBA" id="ARBA00023221"/>
    </source>
</evidence>
<gene>
    <name evidence="15" type="primary">hsd11b2</name>
</gene>
<evidence type="ECO:0000256" key="1">
    <source>
        <dbReference type="ARBA" id="ARBA00004854"/>
    </source>
</evidence>
<comment type="similarity">
    <text evidence="2 13">Belongs to the short-chain dehydrogenases/reductases (SDR) family.</text>
</comment>
<evidence type="ECO:0000313" key="15">
    <source>
        <dbReference type="Ensembl" id="ENSENLP00000048469.1"/>
    </source>
</evidence>
<protein>
    <recommendedName>
        <fullName evidence="6">11-beta-hydroxysteroid dehydrogenase type 2</fullName>
    </recommendedName>
    <alternativeName>
        <fullName evidence="7">Corticosteroid 11-beta-dehydrogenase isozyme 2</fullName>
    </alternativeName>
    <alternativeName>
        <fullName evidence="8">NAD-dependent 11-beta-hydroxysteroid dehydrogenase</fullName>
    </alternativeName>
</protein>
<evidence type="ECO:0000256" key="7">
    <source>
        <dbReference type="ARBA" id="ARBA00041540"/>
    </source>
</evidence>
<evidence type="ECO:0000256" key="3">
    <source>
        <dbReference type="ARBA" id="ARBA00023002"/>
    </source>
</evidence>
<dbReference type="CDD" id="cd09805">
    <property type="entry name" value="type2_17beta_HSD-like_SDR_c"/>
    <property type="match status" value="1"/>
</dbReference>
<keyword evidence="4" id="KW-0443">Lipid metabolism</keyword>
<feature type="transmembrane region" description="Helical" evidence="14">
    <location>
        <begin position="42"/>
        <end position="62"/>
    </location>
</feature>
<dbReference type="FunCoup" id="A0A665WWZ5">
    <property type="interactions" value="61"/>
</dbReference>
<keyword evidence="5" id="KW-0753">Steroid metabolism</keyword>
<dbReference type="PRINTS" id="PR00080">
    <property type="entry name" value="SDRFAMILY"/>
</dbReference>
<evidence type="ECO:0000256" key="13">
    <source>
        <dbReference type="RuleBase" id="RU000363"/>
    </source>
</evidence>
<dbReference type="InterPro" id="IPR002347">
    <property type="entry name" value="SDR_fam"/>
</dbReference>
<reference evidence="15" key="2">
    <citation type="submission" date="2025-08" db="UniProtKB">
        <authorList>
            <consortium name="Ensembl"/>
        </authorList>
    </citation>
    <scope>IDENTIFICATION</scope>
</reference>
<evidence type="ECO:0000256" key="12">
    <source>
        <dbReference type="ARBA" id="ARBA00048774"/>
    </source>
</evidence>
<sequence>MFVFGATKKILASYLSPAPTLVAWLGATVLVERLWTSCLPPLLVLVLFAITCCLYAATRIVLQPATLPAHGKAVFITGCDSGFGNETVKRLDALGFEVFATVLDLTGPGARELQSTCSSRLTLFQVDITQTQQVQQALLDTKAKLGVRGLWGLVNNAGLCVNFGDAELSLMSNFRSCMEINFFGTVSVTKSFLPLLRQAKGRLITICSPAGDQPFPCLSAYGASKAALSLFVNTLRHELKPWGVKVSTILPSSYKTGEIDQSQTAEGNTRNTLIYPEALWEIKQSYWNEQHKQLLQSLSPELLEDYGEDYVSETKELFERYVQHANSNLSPVVDTIVQALLCPKPRARYLAGPGVGLMYFIHTYCPLSISSRFLQKLFVKKKLLPRALRKQSSFDLNLSLYNNNNEEERLK</sequence>
<dbReference type="PANTHER" id="PTHR43313:SF2">
    <property type="entry name" value="11-BETA-HYDROXYSTEROID DEHYDROGENASE TYPE 2"/>
    <property type="match status" value="1"/>
</dbReference>
<evidence type="ECO:0000256" key="2">
    <source>
        <dbReference type="ARBA" id="ARBA00006484"/>
    </source>
</evidence>
<dbReference type="Ensembl" id="ENSENLT00000049655.1">
    <property type="protein sequence ID" value="ENSENLP00000048469.1"/>
    <property type="gene ID" value="ENSENLG00000020447.1"/>
</dbReference>
<evidence type="ECO:0000256" key="9">
    <source>
        <dbReference type="ARBA" id="ARBA00047650"/>
    </source>
</evidence>
<keyword evidence="14" id="KW-0472">Membrane</keyword>
<evidence type="ECO:0000256" key="4">
    <source>
        <dbReference type="ARBA" id="ARBA00023098"/>
    </source>
</evidence>
<dbReference type="GO" id="GO:0008211">
    <property type="term" value="P:glucocorticoid metabolic process"/>
    <property type="evidence" value="ECO:0007669"/>
    <property type="project" value="TreeGrafter"/>
</dbReference>
<evidence type="ECO:0000256" key="11">
    <source>
        <dbReference type="ARBA" id="ARBA00048218"/>
    </source>
</evidence>
<keyword evidence="3" id="KW-0560">Oxidoreductase</keyword>
<name>A0A665WWZ5_ECHNA</name>
<evidence type="ECO:0000256" key="10">
    <source>
        <dbReference type="ARBA" id="ARBA00047817"/>
    </source>
</evidence>
<dbReference type="InParanoid" id="A0A665WWZ5"/>
<feature type="transmembrane region" description="Helical" evidence="14">
    <location>
        <begin position="12"/>
        <end position="30"/>
    </location>
</feature>
<dbReference type="Gene3D" id="3.40.50.720">
    <property type="entry name" value="NAD(P)-binding Rossmann-like Domain"/>
    <property type="match status" value="1"/>
</dbReference>
<evidence type="ECO:0000256" key="14">
    <source>
        <dbReference type="SAM" id="Phobius"/>
    </source>
</evidence>
<reference evidence="15" key="1">
    <citation type="submission" date="2021-04" db="EMBL/GenBank/DDBJ databases">
        <authorList>
            <consortium name="Wellcome Sanger Institute Data Sharing"/>
        </authorList>
    </citation>
    <scope>NUCLEOTIDE SEQUENCE [LARGE SCALE GENOMIC DNA]</scope>
</reference>
<evidence type="ECO:0000313" key="16">
    <source>
        <dbReference type="Proteomes" id="UP000472264"/>
    </source>
</evidence>
<evidence type="ECO:0000256" key="6">
    <source>
        <dbReference type="ARBA" id="ARBA00040320"/>
    </source>
</evidence>
<dbReference type="GO" id="GO:0070523">
    <property type="term" value="F:11-beta-hydroxysteroid dehydrogenase (NAD+) activity"/>
    <property type="evidence" value="ECO:0007669"/>
    <property type="project" value="TreeGrafter"/>
</dbReference>
<dbReference type="Pfam" id="PF00106">
    <property type="entry name" value="adh_short"/>
    <property type="match status" value="1"/>
</dbReference>
<reference evidence="15" key="3">
    <citation type="submission" date="2025-09" db="UniProtKB">
        <authorList>
            <consortium name="Ensembl"/>
        </authorList>
    </citation>
    <scope>IDENTIFICATION</scope>
</reference>
<keyword evidence="14" id="KW-0812">Transmembrane</keyword>
<accession>A0A665WWZ5</accession>
<comment type="catalytic activity">
    <reaction evidence="11">
        <text>11beta,17beta-dihydroxyandrost-4-ene-3-one + NAD(+) = 17beta-hydroxyandrost-4-ene-3,11-dione + NADH + H(+)</text>
        <dbReference type="Rhea" id="RHEA:69368"/>
        <dbReference type="ChEBI" id="CHEBI:15378"/>
        <dbReference type="ChEBI" id="CHEBI:34133"/>
        <dbReference type="ChEBI" id="CHEBI:57540"/>
        <dbReference type="ChEBI" id="CHEBI:57945"/>
        <dbReference type="ChEBI" id="CHEBI:81481"/>
    </reaction>
    <physiologicalReaction direction="left-to-right" evidence="11">
        <dbReference type="Rhea" id="RHEA:69369"/>
    </physiologicalReaction>
</comment>
<dbReference type="AlphaFoldDB" id="A0A665WWZ5"/>